<accession>A0A545TAB9</accession>
<reference evidence="12 13" key="1">
    <citation type="submission" date="2019-06" db="EMBL/GenBank/DDBJ databases">
        <title>Whole genome sequence for Cellvibrionaceae sp. R142.</title>
        <authorList>
            <person name="Wang G."/>
        </authorList>
    </citation>
    <scope>NUCLEOTIDE SEQUENCE [LARGE SCALE GENOMIC DNA]</scope>
    <source>
        <strain evidence="12 13">R142</strain>
    </source>
</reference>
<comment type="similarity">
    <text evidence="2 7">Belongs to the peptidase S41B family.</text>
</comment>
<evidence type="ECO:0000256" key="7">
    <source>
        <dbReference type="PIRNR" id="PIRNR036421"/>
    </source>
</evidence>
<dbReference type="SMART" id="SM00245">
    <property type="entry name" value="TSPc"/>
    <property type="match status" value="1"/>
</dbReference>
<dbReference type="Gene3D" id="2.130.10.10">
    <property type="entry name" value="YVTN repeat-like/Quinoprotein amine dehydrogenase"/>
    <property type="match status" value="1"/>
</dbReference>
<keyword evidence="6 7" id="KW-0720">Serine protease</keyword>
<dbReference type="SUPFAM" id="SSF52096">
    <property type="entry name" value="ClpP/crotonase"/>
    <property type="match status" value="1"/>
</dbReference>
<feature type="active site" description="Charge relay system" evidence="8">
    <location>
        <position position="1025"/>
    </location>
</feature>
<name>A0A545TAB9_9GAMM</name>
<dbReference type="Pfam" id="PF14684">
    <property type="entry name" value="Tricorn_C1"/>
    <property type="match status" value="1"/>
</dbReference>
<feature type="active site" description="Charge relay system" evidence="8">
    <location>
        <position position="746"/>
    </location>
</feature>
<dbReference type="InterPro" id="IPR015943">
    <property type="entry name" value="WD40/YVTN_repeat-like_dom_sf"/>
</dbReference>
<evidence type="ECO:0000256" key="10">
    <source>
        <dbReference type="SAM" id="SignalP"/>
    </source>
</evidence>
<feature type="domain" description="Tail specific protease" evidence="11">
    <location>
        <begin position="844"/>
        <end position="1036"/>
    </location>
</feature>
<dbReference type="PANTHER" id="PTHR43253">
    <property type="entry name" value="TRICORN PROTEASE HOMOLOG 2-RELATED"/>
    <property type="match status" value="1"/>
</dbReference>
<proteinExistence type="inferred from homology"/>
<dbReference type="Proteomes" id="UP000319732">
    <property type="component" value="Unassembled WGS sequence"/>
</dbReference>
<comment type="subcellular location">
    <subcellularLocation>
        <location evidence="1 7">Cytoplasm</location>
    </subcellularLocation>
</comment>
<dbReference type="SUPFAM" id="SSF69322">
    <property type="entry name" value="Tricorn protease domain 2"/>
    <property type="match status" value="1"/>
</dbReference>
<keyword evidence="4 7" id="KW-0645">Protease</keyword>
<dbReference type="GO" id="GO:0008236">
    <property type="term" value="F:serine-type peptidase activity"/>
    <property type="evidence" value="ECO:0007669"/>
    <property type="project" value="UniProtKB-UniRule"/>
</dbReference>
<dbReference type="InterPro" id="IPR029045">
    <property type="entry name" value="ClpP/crotonase-like_dom_sf"/>
</dbReference>
<dbReference type="GO" id="GO:0005737">
    <property type="term" value="C:cytoplasm"/>
    <property type="evidence" value="ECO:0007669"/>
    <property type="project" value="UniProtKB-SubCell"/>
</dbReference>
<dbReference type="InterPro" id="IPR012393">
    <property type="entry name" value="Tricorn_protease"/>
</dbReference>
<feature type="active site" description="Nucleophile" evidence="8">
    <location>
        <position position="967"/>
    </location>
</feature>
<evidence type="ECO:0000313" key="12">
    <source>
        <dbReference type="EMBL" id="TQV74160.1"/>
    </source>
</evidence>
<dbReference type="OrthoDB" id="9758793at2"/>
<dbReference type="Gene3D" id="2.30.42.10">
    <property type="match status" value="1"/>
</dbReference>
<feature type="chain" id="PRO_5022133735" description="Tricorn protease homolog" evidence="10">
    <location>
        <begin position="25"/>
        <end position="1078"/>
    </location>
</feature>
<evidence type="ECO:0000256" key="9">
    <source>
        <dbReference type="SAM" id="MobiDB-lite"/>
    </source>
</evidence>
<dbReference type="InterPro" id="IPR036034">
    <property type="entry name" value="PDZ_sf"/>
</dbReference>
<keyword evidence="13" id="KW-1185">Reference proteome</keyword>
<dbReference type="PIRSF" id="PIRSF036421">
    <property type="entry name" value="Tricorn_protease"/>
    <property type="match status" value="1"/>
</dbReference>
<evidence type="ECO:0000256" key="8">
    <source>
        <dbReference type="PIRSR" id="PIRSR036421-1"/>
    </source>
</evidence>
<dbReference type="InterPro" id="IPR005151">
    <property type="entry name" value="Tail-specific_protease"/>
</dbReference>
<dbReference type="RefSeq" id="WP_142905381.1">
    <property type="nucleotide sequence ID" value="NZ_ML660096.1"/>
</dbReference>
<feature type="signal peptide" evidence="10">
    <location>
        <begin position="1"/>
        <end position="24"/>
    </location>
</feature>
<dbReference type="PANTHER" id="PTHR43253:SF1">
    <property type="entry name" value="TRICORN PROTEASE HOMOLOG 2-RELATED"/>
    <property type="match status" value="1"/>
</dbReference>
<feature type="region of interest" description="Disordered" evidence="9">
    <location>
        <begin position="553"/>
        <end position="573"/>
    </location>
</feature>
<keyword evidence="3 7" id="KW-0963">Cytoplasm</keyword>
<evidence type="ECO:0000256" key="6">
    <source>
        <dbReference type="ARBA" id="ARBA00022825"/>
    </source>
</evidence>
<dbReference type="Pfam" id="PF26550">
    <property type="entry name" value="Tricorn_2nd"/>
    <property type="match status" value="1"/>
</dbReference>
<dbReference type="EC" id="3.4.21.-" evidence="7"/>
<dbReference type="Gene3D" id="3.90.226.10">
    <property type="entry name" value="2-enoyl-CoA Hydratase, Chain A, domain 1"/>
    <property type="match status" value="1"/>
</dbReference>
<dbReference type="GO" id="GO:0006508">
    <property type="term" value="P:proteolysis"/>
    <property type="evidence" value="ECO:0007669"/>
    <property type="project" value="UniProtKB-UniRule"/>
</dbReference>
<keyword evidence="10" id="KW-0732">Signal</keyword>
<dbReference type="SUPFAM" id="SSF69304">
    <property type="entry name" value="Tricorn protease N-terminal domain"/>
    <property type="match status" value="1"/>
</dbReference>
<dbReference type="Gene3D" id="3.30.750.44">
    <property type="match status" value="1"/>
</dbReference>
<comment type="caution">
    <text evidence="12">The sequence shown here is derived from an EMBL/GenBank/DDBJ whole genome shotgun (WGS) entry which is preliminary data.</text>
</comment>
<dbReference type="CDD" id="cd07562">
    <property type="entry name" value="Peptidase_S41_TRI"/>
    <property type="match status" value="1"/>
</dbReference>
<evidence type="ECO:0000256" key="3">
    <source>
        <dbReference type="ARBA" id="ARBA00022490"/>
    </source>
</evidence>
<evidence type="ECO:0000256" key="1">
    <source>
        <dbReference type="ARBA" id="ARBA00004496"/>
    </source>
</evidence>
<evidence type="ECO:0000256" key="2">
    <source>
        <dbReference type="ARBA" id="ARBA00008524"/>
    </source>
</evidence>
<dbReference type="InterPro" id="IPR028204">
    <property type="entry name" value="Tricorn_C1"/>
</dbReference>
<organism evidence="12 13">
    <name type="scientific">Exilibacterium tricleocarpae</name>
    <dbReference type="NCBI Taxonomy" id="2591008"/>
    <lineage>
        <taxon>Bacteria</taxon>
        <taxon>Pseudomonadati</taxon>
        <taxon>Pseudomonadota</taxon>
        <taxon>Gammaproteobacteria</taxon>
        <taxon>Cellvibrionales</taxon>
        <taxon>Cellvibrionaceae</taxon>
        <taxon>Exilibacterium</taxon>
    </lineage>
</organism>
<dbReference type="InterPro" id="IPR029414">
    <property type="entry name" value="Tricorn_PDZ"/>
</dbReference>
<dbReference type="SUPFAM" id="SSF50156">
    <property type="entry name" value="PDZ domain-like"/>
    <property type="match status" value="1"/>
</dbReference>
<dbReference type="AlphaFoldDB" id="A0A545TAB9"/>
<dbReference type="EMBL" id="VHSG01000017">
    <property type="protein sequence ID" value="TQV74160.1"/>
    <property type="molecule type" value="Genomic_DNA"/>
</dbReference>
<dbReference type="Pfam" id="PF03572">
    <property type="entry name" value="Peptidase_S41"/>
    <property type="match status" value="1"/>
</dbReference>
<dbReference type="Pfam" id="PF14685">
    <property type="entry name" value="PDZ_Tricorn"/>
    <property type="match status" value="1"/>
</dbReference>
<sequence length="1078" mass="121459">MALYKYFPLTLFFVGFLSSHITLADQEETTRLLRFPDIYKQHVAFVYGGDIYTASIEGGTATRLTSDEGLELFPKFSPDGSKIAFSAEYSGNRQVYVMNRDGSGLKQLTYYNDVGKMPPRGGFDYRVMDWTPDGKYILVRANRLPWGPRMGRPILVPADGGMPIEMAVPEGGGGMLSPDGKTLVYTPIDREWRTWKRHRGGRAQDVWTYDLENNTSKQLTSFDGTDQQPVWVGDNIFFASDREGILNLYRHQDSAQPSQQTFHKEFDVLWPSAGPDAVVYQNGGFLYRFDPTNSKTERLNIVVAGERQYRQASFKEAAKFVDSFDISHDGKRTLIAARGELFTVPEKNGPIRNISNSTSAREISASWSPDGRSIVYLSDITGEYEVYIRSQDGKGGAKQLTQNSNIWLFPPVWAGSSDKIAWADKNQKLWIMEINGKASEIDRGIYADITHYRFSSDGRYLVYVKGAKNGLSQIWLYDSRKKSKLQLSDNNTSDYSPVFDPEGRYLYFLSNRDYNLSFSDYEFNYLYHKATRIYAVPLNNSVEMLGALKSDEVGPVEEKKDKESDKENKRPKPITLDAMKMRNLAMALNAEAGSYSRLTANKEGVIVLAGEGDTSTLKLVTIGDDAETKTIAEKIDDYRLAAGGEKILVKQKDKFSVIEAKPEQKPDEKRLALANLQVRIDPEIEWPHLFRDAWRILRDWFYDPNMHGQDWQKIYDKYRPLVDHVAHRADLDFILGEIAGEMNAGHIYVQSGDEPSVKRIDGGLLGADIKPHASGNFQITKVFKGENWHDNFRSPLTQTDVGEGEFITAVNGIASKSVENFYQLMENTAGRTTTLSISKKADGKNARDVLVKPIERETNLRYLDWVADRARYVEKISKGRVGYIHLPNTHIDGNRELFKQFLPQINKEALIIDDRYNGGGFIPDRMIEVLSRKPLNYWKRRGLEPSATPFYHHSGPKVMLVNGYSSSGGDALPYYFRKNGLGKIIGTRTWGGLIGISGNPQLADGGQVIAATFRILDTDGNWVVENEGVKPDIEVVDRPELIYQGQDPSIERAVTELLKQLPASAPPPLKAPPAPTDF</sequence>
<gene>
    <name evidence="12" type="ORF">FKG94_16250</name>
</gene>
<keyword evidence="5 7" id="KW-0378">Hydrolase</keyword>
<evidence type="ECO:0000313" key="13">
    <source>
        <dbReference type="Proteomes" id="UP000319732"/>
    </source>
</evidence>
<dbReference type="Pfam" id="PF26549">
    <property type="entry name" value="Tricorn_N"/>
    <property type="match status" value="1"/>
</dbReference>
<dbReference type="Gene3D" id="2.120.10.60">
    <property type="entry name" value="Tricorn protease N-terminal domain"/>
    <property type="match status" value="1"/>
</dbReference>
<protein>
    <recommendedName>
        <fullName evidence="7">Tricorn protease homolog</fullName>
        <ecNumber evidence="7">3.4.21.-</ecNumber>
    </recommendedName>
</protein>
<evidence type="ECO:0000256" key="5">
    <source>
        <dbReference type="ARBA" id="ARBA00022801"/>
    </source>
</evidence>
<comment type="function">
    <text evidence="7">Degrades oligopeptides.</text>
</comment>
<evidence type="ECO:0000256" key="4">
    <source>
        <dbReference type="ARBA" id="ARBA00022670"/>
    </source>
</evidence>
<feature type="compositionally biased region" description="Basic and acidic residues" evidence="9">
    <location>
        <begin position="553"/>
        <end position="570"/>
    </location>
</feature>
<evidence type="ECO:0000259" key="11">
    <source>
        <dbReference type="SMART" id="SM00245"/>
    </source>
</evidence>